<dbReference type="STRING" id="284590.Q6CU49"/>
<proteinExistence type="inferred from homology"/>
<dbReference type="GO" id="GO:0030145">
    <property type="term" value="F:manganese ion binding"/>
    <property type="evidence" value="ECO:0007669"/>
    <property type="project" value="InterPro"/>
</dbReference>
<dbReference type="InParanoid" id="Q6CU49"/>
<dbReference type="CDD" id="cd01087">
    <property type="entry name" value="Prolidase"/>
    <property type="match status" value="1"/>
</dbReference>
<sequence>MFKNNILTSIICRNFHVQSGLKKFVNRQRLPINCGQPIHETRPYLLKAGELTPGITALEYFKRRVKLADKLAAKSCAIIAGSQVKYASGAVFYPFQQNNDMYYLTGWNEPDSVMIIEKPNNNPEDVVLHMMVPPKDPFAEKWEGFRTGVDGVKEIFNADEATSNKNLERYICNIIRRCDYVYFDHTKDAKNSTAFFSSFFSMNDNNQKELTILNLIKNTTPSRQLRPLKGIVAELRSTKSPAELRIMRRAGQISGRAYNQAYARRFRNERTLGSFLEYKFIEGGCDRSAYIPVIGTGDNALCIHYTRNDDVMFDDEMVLVDAAGAIGGYCSDISRTWPVSGKFTDAQKDLYEVVLAVQKKCIELCAAHNVISLHQIHEKSLQFFKQELKNIGLSSLSNWDINEIYPHYIGHNLGLDVHDVPEISRHQPLQEGQVITIEPGLYIPNDPKYPEYFRNIGIRIEDDIAIGLNSYTNLTVEAAKEVIDIENIVQHGVSTKIDHDIPRPLDF</sequence>
<dbReference type="HOGENOM" id="CLU_017266_1_1_1"/>
<dbReference type="eggNOG" id="KOG2414">
    <property type="taxonomic scope" value="Eukaryota"/>
</dbReference>
<dbReference type="InterPro" id="IPR036005">
    <property type="entry name" value="Creatinase/aminopeptidase-like"/>
</dbReference>
<evidence type="ECO:0000256" key="2">
    <source>
        <dbReference type="ARBA" id="ARBA00008766"/>
    </source>
</evidence>
<dbReference type="InterPro" id="IPR052433">
    <property type="entry name" value="X-Pro_dipept-like"/>
</dbReference>
<dbReference type="Pfam" id="PF05195">
    <property type="entry name" value="AMP_N"/>
    <property type="match status" value="1"/>
</dbReference>
<dbReference type="PROSITE" id="PS00491">
    <property type="entry name" value="PROLINE_PEPTIDASE"/>
    <property type="match status" value="1"/>
</dbReference>
<organism evidence="8 9">
    <name type="scientific">Kluyveromyces lactis (strain ATCC 8585 / CBS 2359 / DSM 70799 / NBRC 1267 / NRRL Y-1140 / WM37)</name>
    <name type="common">Yeast</name>
    <name type="synonym">Candida sphaerica</name>
    <dbReference type="NCBI Taxonomy" id="284590"/>
    <lineage>
        <taxon>Eukaryota</taxon>
        <taxon>Fungi</taxon>
        <taxon>Dikarya</taxon>
        <taxon>Ascomycota</taxon>
        <taxon>Saccharomycotina</taxon>
        <taxon>Saccharomycetes</taxon>
        <taxon>Saccharomycetales</taxon>
        <taxon>Saccharomycetaceae</taxon>
        <taxon>Kluyveromyces</taxon>
    </lineage>
</organism>
<dbReference type="InterPro" id="IPR007865">
    <property type="entry name" value="Aminopep_P_N"/>
</dbReference>
<dbReference type="InterPro" id="IPR001131">
    <property type="entry name" value="Peptidase_M24B_aminopep-P_CS"/>
</dbReference>
<dbReference type="SMART" id="SM01011">
    <property type="entry name" value="AMP_N"/>
    <property type="match status" value="1"/>
</dbReference>
<protein>
    <submittedName>
        <fullName evidence="8">KLLA0C07645p</fullName>
    </submittedName>
</protein>
<keyword evidence="9" id="KW-1185">Reference proteome</keyword>
<dbReference type="GO" id="GO:0070006">
    <property type="term" value="F:metalloaminopeptidase activity"/>
    <property type="evidence" value="ECO:0007669"/>
    <property type="project" value="InterPro"/>
</dbReference>
<dbReference type="OMA" id="DSYFWYL"/>
<dbReference type="PANTHER" id="PTHR43226:SF4">
    <property type="entry name" value="XAA-PRO AMINOPEPTIDASE 3"/>
    <property type="match status" value="1"/>
</dbReference>
<dbReference type="Gene3D" id="3.90.230.10">
    <property type="entry name" value="Creatinase/methionine aminopeptidase superfamily"/>
    <property type="match status" value="1"/>
</dbReference>
<dbReference type="EMBL" id="CR382123">
    <property type="protein sequence ID" value="CAH01391.1"/>
    <property type="molecule type" value="Genomic_DNA"/>
</dbReference>
<dbReference type="Gene3D" id="3.40.350.10">
    <property type="entry name" value="Creatinase/prolidase N-terminal domain"/>
    <property type="match status" value="1"/>
</dbReference>
<keyword evidence="4" id="KW-0378">Hydrolase</keyword>
<dbReference type="SUPFAM" id="SSF53092">
    <property type="entry name" value="Creatinase/prolidase N-terminal domain"/>
    <property type="match status" value="1"/>
</dbReference>
<feature type="domain" description="Aminopeptidase P N-terminal" evidence="7">
    <location>
        <begin position="55"/>
        <end position="192"/>
    </location>
</feature>
<dbReference type="FunCoup" id="Q6CU49">
    <property type="interactions" value="517"/>
</dbReference>
<dbReference type="InterPro" id="IPR029149">
    <property type="entry name" value="Creatin/AminoP/Spt16_N"/>
</dbReference>
<evidence type="ECO:0000256" key="6">
    <source>
        <dbReference type="RuleBase" id="RU000590"/>
    </source>
</evidence>
<dbReference type="KEGG" id="kla:KLLA0_C07645g"/>
<name>Q6CU49_KLULA</name>
<dbReference type="Pfam" id="PF00557">
    <property type="entry name" value="Peptidase_M24"/>
    <property type="match status" value="1"/>
</dbReference>
<evidence type="ECO:0000313" key="8">
    <source>
        <dbReference type="EMBL" id="CAH01391.1"/>
    </source>
</evidence>
<dbReference type="PaxDb" id="284590-Q6CU49"/>
<evidence type="ECO:0000256" key="1">
    <source>
        <dbReference type="ARBA" id="ARBA00001936"/>
    </source>
</evidence>
<evidence type="ECO:0000256" key="4">
    <source>
        <dbReference type="ARBA" id="ARBA00022801"/>
    </source>
</evidence>
<dbReference type="GO" id="GO:0006508">
    <property type="term" value="P:proteolysis"/>
    <property type="evidence" value="ECO:0007669"/>
    <property type="project" value="TreeGrafter"/>
</dbReference>
<dbReference type="AlphaFoldDB" id="Q6CU49"/>
<dbReference type="FunFam" id="3.90.230.10:FF:000026">
    <property type="entry name" value="Intermediate cleaving peptidase 55"/>
    <property type="match status" value="1"/>
</dbReference>
<evidence type="ECO:0000256" key="5">
    <source>
        <dbReference type="ARBA" id="ARBA00023211"/>
    </source>
</evidence>
<evidence type="ECO:0000313" key="9">
    <source>
        <dbReference type="Proteomes" id="UP000000598"/>
    </source>
</evidence>
<dbReference type="SUPFAM" id="SSF55920">
    <property type="entry name" value="Creatinase/aminopeptidase"/>
    <property type="match status" value="1"/>
</dbReference>
<reference evidence="8 9" key="1">
    <citation type="journal article" date="2004" name="Nature">
        <title>Genome evolution in yeasts.</title>
        <authorList>
            <consortium name="Genolevures"/>
            <person name="Dujon B."/>
            <person name="Sherman D."/>
            <person name="Fischer G."/>
            <person name="Durrens P."/>
            <person name="Casaregola S."/>
            <person name="Lafontaine I."/>
            <person name="de Montigny J."/>
            <person name="Marck C."/>
            <person name="Neuveglise C."/>
            <person name="Talla E."/>
            <person name="Goffard N."/>
            <person name="Frangeul L."/>
            <person name="Aigle M."/>
            <person name="Anthouard V."/>
            <person name="Babour A."/>
            <person name="Barbe V."/>
            <person name="Barnay S."/>
            <person name="Blanchin S."/>
            <person name="Beckerich J.M."/>
            <person name="Beyne E."/>
            <person name="Bleykasten C."/>
            <person name="Boisrame A."/>
            <person name="Boyer J."/>
            <person name="Cattolico L."/>
            <person name="Confanioleri F."/>
            <person name="de Daruvar A."/>
            <person name="Despons L."/>
            <person name="Fabre E."/>
            <person name="Fairhead C."/>
            <person name="Ferry-Dumazet H."/>
            <person name="Groppi A."/>
            <person name="Hantraye F."/>
            <person name="Hennequin C."/>
            <person name="Jauniaux N."/>
            <person name="Joyet P."/>
            <person name="Kachouri R."/>
            <person name="Kerrest A."/>
            <person name="Koszul R."/>
            <person name="Lemaire M."/>
            <person name="Lesur I."/>
            <person name="Ma L."/>
            <person name="Muller H."/>
            <person name="Nicaud J.M."/>
            <person name="Nikolski M."/>
            <person name="Oztas S."/>
            <person name="Ozier-Kalogeropoulos O."/>
            <person name="Pellenz S."/>
            <person name="Potier S."/>
            <person name="Richard G.F."/>
            <person name="Straub M.L."/>
            <person name="Suleau A."/>
            <person name="Swennene D."/>
            <person name="Tekaia F."/>
            <person name="Wesolowski-Louvel M."/>
            <person name="Westhof E."/>
            <person name="Wirth B."/>
            <person name="Zeniou-Meyer M."/>
            <person name="Zivanovic I."/>
            <person name="Bolotin-Fukuhara M."/>
            <person name="Thierry A."/>
            <person name="Bouchier C."/>
            <person name="Caudron B."/>
            <person name="Scarpelli C."/>
            <person name="Gaillardin C."/>
            <person name="Weissenbach J."/>
            <person name="Wincker P."/>
            <person name="Souciet J.L."/>
        </authorList>
    </citation>
    <scope>NUCLEOTIDE SEQUENCE [LARGE SCALE GENOMIC DNA]</scope>
    <source>
        <strain evidence="9">ATCC 8585 / CBS 2359 / DSM 70799 / NBRC 1267 / NRRL Y-1140 / WM37</strain>
    </source>
</reference>
<keyword evidence="5" id="KW-0464">Manganese</keyword>
<comment type="cofactor">
    <cofactor evidence="1">
        <name>Mn(2+)</name>
        <dbReference type="ChEBI" id="CHEBI:29035"/>
    </cofactor>
</comment>
<evidence type="ECO:0000256" key="3">
    <source>
        <dbReference type="ARBA" id="ARBA00022723"/>
    </source>
</evidence>
<dbReference type="GO" id="GO:0005739">
    <property type="term" value="C:mitochondrion"/>
    <property type="evidence" value="ECO:0007669"/>
    <property type="project" value="TreeGrafter"/>
</dbReference>
<dbReference type="PANTHER" id="PTHR43226">
    <property type="entry name" value="XAA-PRO AMINOPEPTIDASE 3"/>
    <property type="match status" value="1"/>
</dbReference>
<keyword evidence="3 6" id="KW-0479">Metal-binding</keyword>
<comment type="similarity">
    <text evidence="2 6">Belongs to the peptidase M24B family.</text>
</comment>
<dbReference type="InterPro" id="IPR000994">
    <property type="entry name" value="Pept_M24"/>
</dbReference>
<dbReference type="Proteomes" id="UP000000598">
    <property type="component" value="Chromosome C"/>
</dbReference>
<accession>Q6CU49</accession>
<evidence type="ECO:0000259" key="7">
    <source>
        <dbReference type="SMART" id="SM01011"/>
    </source>
</evidence>
<gene>
    <name evidence="8" type="ORF">KLLA0_C07645g</name>
</gene>